<accession>A0A010SME7</accession>
<dbReference type="EMBL" id="AFOY02000015">
    <property type="protein sequence ID" value="EXF94125.1"/>
    <property type="molecule type" value="Genomic_DNA"/>
</dbReference>
<protein>
    <submittedName>
        <fullName evidence="1">Uncharacterized protein</fullName>
    </submittedName>
</protein>
<evidence type="ECO:0000313" key="1">
    <source>
        <dbReference type="EMBL" id="EXF94125.1"/>
    </source>
</evidence>
<dbReference type="HOGENOM" id="CLU_2790785_0_0_6"/>
<proteinExistence type="predicted"/>
<gene>
    <name evidence="1" type="ORF">HK44_007860</name>
</gene>
<name>A0A010SME7_PSEFL</name>
<reference evidence="1 2" key="1">
    <citation type="journal article" date="2011" name="J. Bacteriol.">
        <title>Draft genome sequence of the polycyclic aromatic hydrocarbon-degrading, genetically engineered bioluminescent bioreporter Pseudomonas fluorescens HK44.</title>
        <authorList>
            <person name="Chauhan A."/>
            <person name="Layton A.C."/>
            <person name="Williams D.E."/>
            <person name="Smartt A.E."/>
            <person name="Ripp S."/>
            <person name="Karpinets T.V."/>
            <person name="Brown S.D."/>
            <person name="Sayler G.S."/>
        </authorList>
    </citation>
    <scope>NUCLEOTIDE SEQUENCE [LARGE SCALE GENOMIC DNA]</scope>
    <source>
        <strain evidence="1 2">HK44</strain>
    </source>
</reference>
<dbReference type="PATRIC" id="fig|1042209.11.peg.3954"/>
<dbReference type="AlphaFoldDB" id="A0A010SME7"/>
<evidence type="ECO:0000313" key="2">
    <source>
        <dbReference type="Proteomes" id="UP000022611"/>
    </source>
</evidence>
<dbReference type="Proteomes" id="UP000022611">
    <property type="component" value="Unassembled WGS sequence"/>
</dbReference>
<sequence length="68" mass="7631">MTLAPVESYSLVEQWLSCRRNFLNSASQFLLEVAAQQWDILRQQEGFSFGRQHAGGGITRVQCGSVRA</sequence>
<organism evidence="1 2">
    <name type="scientific">Pseudomonas fluorescens HK44</name>
    <dbReference type="NCBI Taxonomy" id="1042209"/>
    <lineage>
        <taxon>Bacteria</taxon>
        <taxon>Pseudomonadati</taxon>
        <taxon>Pseudomonadota</taxon>
        <taxon>Gammaproteobacteria</taxon>
        <taxon>Pseudomonadales</taxon>
        <taxon>Pseudomonadaceae</taxon>
        <taxon>Pseudomonas</taxon>
    </lineage>
</organism>
<comment type="caution">
    <text evidence="1">The sequence shown here is derived from an EMBL/GenBank/DDBJ whole genome shotgun (WGS) entry which is preliminary data.</text>
</comment>